<dbReference type="STRING" id="667725.A0A0L0FA86"/>
<feature type="non-terminal residue" evidence="2">
    <location>
        <position position="106"/>
    </location>
</feature>
<dbReference type="Proteomes" id="UP000054560">
    <property type="component" value="Unassembled WGS sequence"/>
</dbReference>
<evidence type="ECO:0000313" key="3">
    <source>
        <dbReference type="Proteomes" id="UP000054560"/>
    </source>
</evidence>
<dbReference type="RefSeq" id="XP_014147546.1">
    <property type="nucleotide sequence ID" value="XM_014292071.1"/>
</dbReference>
<keyword evidence="3" id="KW-1185">Reference proteome</keyword>
<gene>
    <name evidence="2" type="ORF">SARC_13797</name>
</gene>
<dbReference type="GeneID" id="25914301"/>
<name>A0A0L0FA86_9EUKA</name>
<proteinExistence type="predicted"/>
<dbReference type="Pfam" id="PF23593">
    <property type="entry name" value="HEAT_ATR"/>
    <property type="match status" value="1"/>
</dbReference>
<dbReference type="AlphaFoldDB" id="A0A0L0FA86"/>
<dbReference type="eggNOG" id="KOG0890">
    <property type="taxonomic scope" value="Eukaryota"/>
</dbReference>
<feature type="domain" description="Serine/threonine-protein kinase ATR-like HEAT repeats" evidence="1">
    <location>
        <begin position="2"/>
        <end position="53"/>
    </location>
</feature>
<dbReference type="InterPro" id="IPR057564">
    <property type="entry name" value="HEAT_ATR"/>
</dbReference>
<sequence length="106" mass="12049">MILKVLREYTHQGLWAVMNVDASIVPRRQERCKAILHLLSRKDKDISALVKNYRLLRDSLIDVCDKNVPTGSSTVVNIDHFNLRRKAPFQAVVPLSSTLTARLPNV</sequence>
<organism evidence="2 3">
    <name type="scientific">Sphaeroforma arctica JP610</name>
    <dbReference type="NCBI Taxonomy" id="667725"/>
    <lineage>
        <taxon>Eukaryota</taxon>
        <taxon>Ichthyosporea</taxon>
        <taxon>Ichthyophonida</taxon>
        <taxon>Sphaeroforma</taxon>
    </lineage>
</organism>
<evidence type="ECO:0000313" key="2">
    <source>
        <dbReference type="EMBL" id="KNC73644.1"/>
    </source>
</evidence>
<evidence type="ECO:0000259" key="1">
    <source>
        <dbReference type="Pfam" id="PF23593"/>
    </source>
</evidence>
<dbReference type="EMBL" id="KQ245351">
    <property type="protein sequence ID" value="KNC73644.1"/>
    <property type="molecule type" value="Genomic_DNA"/>
</dbReference>
<protein>
    <recommendedName>
        <fullName evidence="1">Serine/threonine-protein kinase ATR-like HEAT repeats domain-containing protein</fullName>
    </recommendedName>
</protein>
<reference evidence="2 3" key="1">
    <citation type="submission" date="2011-02" db="EMBL/GenBank/DDBJ databases">
        <title>The Genome Sequence of Sphaeroforma arctica JP610.</title>
        <authorList>
            <consortium name="The Broad Institute Genome Sequencing Platform"/>
            <person name="Russ C."/>
            <person name="Cuomo C."/>
            <person name="Young S.K."/>
            <person name="Zeng Q."/>
            <person name="Gargeya S."/>
            <person name="Alvarado L."/>
            <person name="Berlin A."/>
            <person name="Chapman S.B."/>
            <person name="Chen Z."/>
            <person name="Freedman E."/>
            <person name="Gellesch M."/>
            <person name="Goldberg J."/>
            <person name="Griggs A."/>
            <person name="Gujja S."/>
            <person name="Heilman E."/>
            <person name="Heiman D."/>
            <person name="Howarth C."/>
            <person name="Mehta T."/>
            <person name="Neiman D."/>
            <person name="Pearson M."/>
            <person name="Roberts A."/>
            <person name="Saif S."/>
            <person name="Shea T."/>
            <person name="Shenoy N."/>
            <person name="Sisk P."/>
            <person name="Stolte C."/>
            <person name="Sykes S."/>
            <person name="White J."/>
            <person name="Yandava C."/>
            <person name="Burger G."/>
            <person name="Gray M.W."/>
            <person name="Holland P.W.H."/>
            <person name="King N."/>
            <person name="Lang F.B.F."/>
            <person name="Roger A.J."/>
            <person name="Ruiz-Trillo I."/>
            <person name="Haas B."/>
            <person name="Nusbaum C."/>
            <person name="Birren B."/>
        </authorList>
    </citation>
    <scope>NUCLEOTIDE SEQUENCE [LARGE SCALE GENOMIC DNA]</scope>
    <source>
        <strain evidence="2 3">JP610</strain>
    </source>
</reference>
<accession>A0A0L0FA86</accession>